<protein>
    <submittedName>
        <fullName evidence="1">Uncharacterized protein</fullName>
    </submittedName>
</protein>
<dbReference type="RefSeq" id="WP_343885265.1">
    <property type="nucleotide sequence ID" value="NZ_BAAAKI010000004.1"/>
</dbReference>
<comment type="caution">
    <text evidence="1">The sequence shown here is derived from an EMBL/GenBank/DDBJ whole genome shotgun (WGS) entry which is preliminary data.</text>
</comment>
<proteinExistence type="predicted"/>
<reference evidence="2" key="1">
    <citation type="journal article" date="2019" name="Int. J. Syst. Evol. Microbiol.">
        <title>The Global Catalogue of Microorganisms (GCM) 10K type strain sequencing project: providing services to taxonomists for standard genome sequencing and annotation.</title>
        <authorList>
            <consortium name="The Broad Institute Genomics Platform"/>
            <consortium name="The Broad Institute Genome Sequencing Center for Infectious Disease"/>
            <person name="Wu L."/>
            <person name="Ma J."/>
        </authorList>
    </citation>
    <scope>NUCLEOTIDE SEQUENCE [LARGE SCALE GENOMIC DNA]</scope>
    <source>
        <strain evidence="2">CGMCC 1.15277</strain>
    </source>
</reference>
<accession>A0ABW1X0X0</accession>
<keyword evidence="2" id="KW-1185">Reference proteome</keyword>
<evidence type="ECO:0000313" key="2">
    <source>
        <dbReference type="Proteomes" id="UP001596266"/>
    </source>
</evidence>
<sequence>MMQRARREVQGPVQHRRAADRASLVALAHHDVPGSFVQSRTRQLCELATQLEELVPAHQRGGHQVSLCGTITLYVVGTLDPVPAAITEVECVRLEQVTRTQAEVEQVSALAWGHVPDDLTRGVFSDFFDPELNGLRVEVAPWWEGTAAQLSRHLGVPVEITMRGVEHQDPAVRSIA</sequence>
<gene>
    <name evidence="1" type="ORF">ACFP57_03805</name>
</gene>
<dbReference type="EMBL" id="JBHSUA010000009">
    <property type="protein sequence ID" value="MFC6396114.1"/>
    <property type="molecule type" value="Genomic_DNA"/>
</dbReference>
<name>A0ABW1X0X0_9ACTN</name>
<evidence type="ECO:0000313" key="1">
    <source>
        <dbReference type="EMBL" id="MFC6396114.1"/>
    </source>
</evidence>
<organism evidence="1 2">
    <name type="scientific">Luteococcus sanguinis</name>
    <dbReference type="NCBI Taxonomy" id="174038"/>
    <lineage>
        <taxon>Bacteria</taxon>
        <taxon>Bacillati</taxon>
        <taxon>Actinomycetota</taxon>
        <taxon>Actinomycetes</taxon>
        <taxon>Propionibacteriales</taxon>
        <taxon>Propionibacteriaceae</taxon>
        <taxon>Luteococcus</taxon>
    </lineage>
</organism>
<dbReference type="Proteomes" id="UP001596266">
    <property type="component" value="Unassembled WGS sequence"/>
</dbReference>